<comment type="caution">
    <text evidence="3">The sequence shown here is derived from an EMBL/GenBank/DDBJ whole genome shotgun (WGS) entry which is preliminary data.</text>
</comment>
<accession>A0A9W9SUI2</accession>
<dbReference type="RefSeq" id="XP_056584694.1">
    <property type="nucleotide sequence ID" value="XM_056720559.1"/>
</dbReference>
<feature type="signal peptide" evidence="2">
    <location>
        <begin position="1"/>
        <end position="19"/>
    </location>
</feature>
<feature type="compositionally biased region" description="Basic and acidic residues" evidence="1">
    <location>
        <begin position="330"/>
        <end position="342"/>
    </location>
</feature>
<reference evidence="3" key="2">
    <citation type="journal article" date="2023" name="IMA Fungus">
        <title>Comparative genomic study of the Penicillium genus elucidates a diverse pangenome and 15 lateral gene transfer events.</title>
        <authorList>
            <person name="Petersen C."/>
            <person name="Sorensen T."/>
            <person name="Nielsen M.R."/>
            <person name="Sondergaard T.E."/>
            <person name="Sorensen J.L."/>
            <person name="Fitzpatrick D.A."/>
            <person name="Frisvad J.C."/>
            <person name="Nielsen K.L."/>
        </authorList>
    </citation>
    <scope>NUCLEOTIDE SEQUENCE</scope>
    <source>
        <strain evidence="3">IBT 3081</strain>
    </source>
</reference>
<feature type="region of interest" description="Disordered" evidence="1">
    <location>
        <begin position="165"/>
        <end position="424"/>
    </location>
</feature>
<dbReference type="EMBL" id="JAPZBT010000001">
    <property type="protein sequence ID" value="KAJ5384918.1"/>
    <property type="molecule type" value="Genomic_DNA"/>
</dbReference>
<feature type="region of interest" description="Disordered" evidence="1">
    <location>
        <begin position="806"/>
        <end position="839"/>
    </location>
</feature>
<feature type="compositionally biased region" description="Basic and acidic residues" evidence="1">
    <location>
        <begin position="184"/>
        <end position="226"/>
    </location>
</feature>
<feature type="compositionally biased region" description="Low complexity" evidence="1">
    <location>
        <begin position="765"/>
        <end position="777"/>
    </location>
</feature>
<organism evidence="3 4">
    <name type="scientific">Penicillium concentricum</name>
    <dbReference type="NCBI Taxonomy" id="293559"/>
    <lineage>
        <taxon>Eukaryota</taxon>
        <taxon>Fungi</taxon>
        <taxon>Dikarya</taxon>
        <taxon>Ascomycota</taxon>
        <taxon>Pezizomycotina</taxon>
        <taxon>Eurotiomycetes</taxon>
        <taxon>Eurotiomycetidae</taxon>
        <taxon>Eurotiales</taxon>
        <taxon>Aspergillaceae</taxon>
        <taxon>Penicillium</taxon>
    </lineage>
</organism>
<feature type="region of interest" description="Disordered" evidence="1">
    <location>
        <begin position="448"/>
        <end position="659"/>
    </location>
</feature>
<feature type="compositionally biased region" description="Basic and acidic residues" evidence="1">
    <location>
        <begin position="370"/>
        <end position="424"/>
    </location>
</feature>
<evidence type="ECO:0000313" key="4">
    <source>
        <dbReference type="Proteomes" id="UP001147752"/>
    </source>
</evidence>
<feature type="chain" id="PRO_5040918418" evidence="2">
    <location>
        <begin position="20"/>
        <end position="873"/>
    </location>
</feature>
<proteinExistence type="predicted"/>
<keyword evidence="4" id="KW-1185">Reference proteome</keyword>
<feature type="compositionally biased region" description="Basic and acidic residues" evidence="1">
    <location>
        <begin position="238"/>
        <end position="250"/>
    </location>
</feature>
<feature type="compositionally biased region" description="Polar residues" evidence="1">
    <location>
        <begin position="807"/>
        <end position="817"/>
    </location>
</feature>
<reference evidence="3" key="1">
    <citation type="submission" date="2022-12" db="EMBL/GenBank/DDBJ databases">
        <authorList>
            <person name="Petersen C."/>
        </authorList>
    </citation>
    <scope>NUCLEOTIDE SEQUENCE</scope>
    <source>
        <strain evidence="3">IBT 3081</strain>
    </source>
</reference>
<feature type="region of interest" description="Disordered" evidence="1">
    <location>
        <begin position="108"/>
        <end position="130"/>
    </location>
</feature>
<gene>
    <name evidence="3" type="ORF">N7517_002829</name>
</gene>
<feature type="compositionally biased region" description="Low complexity" evidence="1">
    <location>
        <begin position="826"/>
        <end position="839"/>
    </location>
</feature>
<feature type="compositionally biased region" description="Polar residues" evidence="1">
    <location>
        <begin position="642"/>
        <end position="657"/>
    </location>
</feature>
<feature type="compositionally biased region" description="Basic and acidic residues" evidence="1">
    <location>
        <begin position="566"/>
        <end position="620"/>
    </location>
</feature>
<evidence type="ECO:0000256" key="1">
    <source>
        <dbReference type="SAM" id="MobiDB-lite"/>
    </source>
</evidence>
<dbReference type="GeneID" id="81459742"/>
<feature type="compositionally biased region" description="Basic and acidic residues" evidence="1">
    <location>
        <begin position="277"/>
        <end position="318"/>
    </location>
</feature>
<evidence type="ECO:0000256" key="2">
    <source>
        <dbReference type="SAM" id="SignalP"/>
    </source>
</evidence>
<dbReference type="OrthoDB" id="4366934at2759"/>
<feature type="region of interest" description="Disordered" evidence="1">
    <location>
        <begin position="748"/>
        <end position="784"/>
    </location>
</feature>
<feature type="compositionally biased region" description="Basic and acidic residues" evidence="1">
    <location>
        <begin position="473"/>
        <end position="516"/>
    </location>
</feature>
<dbReference type="Proteomes" id="UP001147752">
    <property type="component" value="Unassembled WGS sequence"/>
</dbReference>
<dbReference type="AlphaFoldDB" id="A0A9W9SUI2"/>
<keyword evidence="2" id="KW-0732">Signal</keyword>
<name>A0A9W9SUI2_9EURO</name>
<evidence type="ECO:0000313" key="3">
    <source>
        <dbReference type="EMBL" id="KAJ5384918.1"/>
    </source>
</evidence>
<protein>
    <submittedName>
        <fullName evidence="3">Uncharacterized protein</fullName>
    </submittedName>
</protein>
<sequence>MKGFIGGIPVALLAVAAQAKFAENQAGGTAIGGASGIDGDGGFISPNSATIKPNAQVNEWSEDDHSVKLQHTDVYPRPAGVPVPFGHPGFPGGPQVPGMGPFGKRDGPAGTVFGHHHHSDHDEDKGFHMSVNDASNTEVNEYSKDDHSVDVKHEDVYPHAPAFTHFRRSENHGPPAHGGAPHGGHFESHPEPHYAPHTESHYEPHPEPHYVNHPEPHVENHPEPHYAPHYSPTYAPHYEPHTTVEHDLTSVKDNNNGPTAGKISFSRRGFPGAPGPHFEDHPEPHYEPHSESHYEPHPEPHYVNHPEPHVHNHPEPHYAPHYSPTYAPHYEPHTTVEHDLTSVKDNNNGPTAGKISFSRRGFPGAPGPHFEGHPKPHTGPHFEDHPEPHYEPHSESHYEPHPEPHYVNHPEPHVHNHPEPHYEPHYSPSYKPHYEPHTTLEHEVTALENNNNGPTAGKISFSRRGFPGAPGPHFEDHPEPHYEPHSESHYEPHPEPHYVNHPEPHVHNHPEPHYEPHYSPTYAPHYEPHNELDEDLTSLKNNNNGPTAGKISFSRRGFPGAPGPHFEGHPKPHSGPHFEDHPEPHYEPHAESHYEPHPEPHFEDHPEPHFENHPEPHYEPHYSPSYAPHYEPHTTLDDDLTSLKNNKNGPSAGSISFSRRAYAPAPEADAAGSSEDRVEAPQCAAQVHEVVRTVTRTQYKTAEATHVAYQSAPVVEASAMPVHAPQNSAGADPLMNPYRGSAPAVATSAAFSPSPQHSAGADPMANSYAASAPAPHNHASHRPMSQAAEYSMIPVHVPMATPVSHGAMSQATSSNSMGKMVPSGVSAEQKGSPSSSASASVSHGIMFQGDAARLSGGIISAAAAVMGVLAFIL</sequence>